<evidence type="ECO:0000313" key="2">
    <source>
        <dbReference type="EMBL" id="VAW34494.1"/>
    </source>
</evidence>
<reference evidence="2" key="1">
    <citation type="submission" date="2018-06" db="EMBL/GenBank/DDBJ databases">
        <authorList>
            <person name="Zhirakovskaya E."/>
        </authorList>
    </citation>
    <scope>NUCLEOTIDE SEQUENCE</scope>
</reference>
<protein>
    <submittedName>
        <fullName evidence="2">Small HspC2 heat shock protein</fullName>
    </submittedName>
</protein>
<dbReference type="PROSITE" id="PS01031">
    <property type="entry name" value="SHSP"/>
    <property type="match status" value="1"/>
</dbReference>
<dbReference type="InterPro" id="IPR031107">
    <property type="entry name" value="Small_HSP"/>
</dbReference>
<name>A0A3B0VSU0_9ZZZZ</name>
<evidence type="ECO:0000259" key="1">
    <source>
        <dbReference type="PROSITE" id="PS01031"/>
    </source>
</evidence>
<dbReference type="InterPro" id="IPR008978">
    <property type="entry name" value="HSP20-like_chaperone"/>
</dbReference>
<sequence>MDIKKLNPWNWFKKEENENSNVPVLRSGPAYNDPLARFHQDFDRLFEDTFRRFGLPALPGLEMERTFPALSADVVLKPSLDISETDDEYTITVEVPGVEEEDLRLELEDNTLTIAGEKKLEKEEKKKNYYRMERSYGSFQRLLSLPDDADQDSIEASFKNGVLTIRLARKAAAKSEGVKQIEIKK</sequence>
<dbReference type="PANTHER" id="PTHR11527">
    <property type="entry name" value="HEAT-SHOCK PROTEIN 20 FAMILY MEMBER"/>
    <property type="match status" value="1"/>
</dbReference>
<accession>A0A3B0VSU0</accession>
<dbReference type="EMBL" id="UOEY01000006">
    <property type="protein sequence ID" value="VAW34494.1"/>
    <property type="molecule type" value="Genomic_DNA"/>
</dbReference>
<proteinExistence type="predicted"/>
<feature type="domain" description="SHSP" evidence="1">
    <location>
        <begin position="71"/>
        <end position="185"/>
    </location>
</feature>
<gene>
    <name evidence="2" type="ORF">MNBD_DELTA04-1286</name>
</gene>
<dbReference type="Pfam" id="PF00011">
    <property type="entry name" value="HSP20"/>
    <property type="match status" value="1"/>
</dbReference>
<dbReference type="CDD" id="cd06464">
    <property type="entry name" value="ACD_sHsps-like"/>
    <property type="match status" value="1"/>
</dbReference>
<keyword evidence="2" id="KW-0346">Stress response</keyword>
<dbReference type="SUPFAM" id="SSF49764">
    <property type="entry name" value="HSP20-like chaperones"/>
    <property type="match status" value="1"/>
</dbReference>
<dbReference type="AlphaFoldDB" id="A0A3B0VSU0"/>
<dbReference type="InterPro" id="IPR002068">
    <property type="entry name" value="A-crystallin/Hsp20_dom"/>
</dbReference>
<organism evidence="2">
    <name type="scientific">hydrothermal vent metagenome</name>
    <dbReference type="NCBI Taxonomy" id="652676"/>
    <lineage>
        <taxon>unclassified sequences</taxon>
        <taxon>metagenomes</taxon>
        <taxon>ecological metagenomes</taxon>
    </lineage>
</organism>
<dbReference type="Gene3D" id="2.60.40.790">
    <property type="match status" value="1"/>
</dbReference>